<proteinExistence type="predicted"/>
<dbReference type="NCBIfam" id="TIGR00481">
    <property type="entry name" value="YbhB/YbcL family Raf kinase inhibitor-like protein"/>
    <property type="match status" value="1"/>
</dbReference>
<dbReference type="Gene3D" id="3.90.280.10">
    <property type="entry name" value="PEBP-like"/>
    <property type="match status" value="1"/>
</dbReference>
<name>A0A6N3AI26_9FIRM</name>
<dbReference type="PANTHER" id="PTHR30289">
    <property type="entry name" value="UNCHARACTERIZED PROTEIN YBCL-RELATED"/>
    <property type="match status" value="1"/>
</dbReference>
<dbReference type="RefSeq" id="WP_156832470.1">
    <property type="nucleotide sequence ID" value="NZ_CACRUH010000015.1"/>
</dbReference>
<dbReference type="Pfam" id="PF01161">
    <property type="entry name" value="PBP"/>
    <property type="match status" value="1"/>
</dbReference>
<dbReference type="CDD" id="cd00865">
    <property type="entry name" value="PEBP_bact_arch"/>
    <property type="match status" value="1"/>
</dbReference>
<dbReference type="EMBL" id="CACRUH010000015">
    <property type="protein sequence ID" value="VYT89476.1"/>
    <property type="molecule type" value="Genomic_DNA"/>
</dbReference>
<evidence type="ECO:0000313" key="1">
    <source>
        <dbReference type="EMBL" id="VYT89476.1"/>
    </source>
</evidence>
<protein>
    <submittedName>
        <fullName evidence="1">Putative kinase inhibitor protein</fullName>
    </submittedName>
</protein>
<organism evidence="1">
    <name type="scientific">Hungatella hathewayi</name>
    <dbReference type="NCBI Taxonomy" id="154046"/>
    <lineage>
        <taxon>Bacteria</taxon>
        <taxon>Bacillati</taxon>
        <taxon>Bacillota</taxon>
        <taxon>Clostridia</taxon>
        <taxon>Lachnospirales</taxon>
        <taxon>Lachnospiraceae</taxon>
        <taxon>Hungatella</taxon>
    </lineage>
</organism>
<dbReference type="PANTHER" id="PTHR30289:SF1">
    <property type="entry name" value="PEBP (PHOSPHATIDYLETHANOLAMINE-BINDING PROTEIN) FAMILY PROTEIN"/>
    <property type="match status" value="1"/>
</dbReference>
<dbReference type="InterPro" id="IPR008914">
    <property type="entry name" value="PEBP"/>
</dbReference>
<reference evidence="1" key="1">
    <citation type="submission" date="2019-11" db="EMBL/GenBank/DDBJ databases">
        <authorList>
            <person name="Feng L."/>
        </authorList>
    </citation>
    <scope>NUCLEOTIDE SEQUENCE</scope>
    <source>
        <strain evidence="1">ChathewayiLFYP18</strain>
    </source>
</reference>
<dbReference type="InterPro" id="IPR036610">
    <property type="entry name" value="PEBP-like_sf"/>
</dbReference>
<dbReference type="AlphaFoldDB" id="A0A6N3AI26"/>
<accession>A0A6N3AI26</accession>
<dbReference type="InterPro" id="IPR005247">
    <property type="entry name" value="YbhB_YbcL/LppC-like"/>
</dbReference>
<gene>
    <name evidence="1" type="ORF">CHLFYP18_05843</name>
</gene>
<sequence>MSDDRELKAVCRAFENNGNIPREYTGFGRDISPGFELKNLCENAVSVAVIMDDLDIPFIPAYNHWLIWNLPAMAVIPENIPCGAVVKELGNAVQGRGYGKNRYRGPKQPVFVRNTHRYVFRFYALDCLLPLDGTAGKKELLKAMEGHVLQKGELCGKYKRGRTHLQCGKLY</sequence>
<dbReference type="SUPFAM" id="SSF49777">
    <property type="entry name" value="PEBP-like"/>
    <property type="match status" value="1"/>
</dbReference>